<feature type="transmembrane region" description="Helical" evidence="7">
    <location>
        <begin position="197"/>
        <end position="216"/>
    </location>
</feature>
<reference evidence="9" key="1">
    <citation type="journal article" date="2019" name="Int. J. Syst. Evol. Microbiol.">
        <title>The Global Catalogue of Microorganisms (GCM) 10K type strain sequencing project: providing services to taxonomists for standard genome sequencing and annotation.</title>
        <authorList>
            <consortium name="The Broad Institute Genomics Platform"/>
            <consortium name="The Broad Institute Genome Sequencing Center for Infectious Disease"/>
            <person name="Wu L."/>
            <person name="Ma J."/>
        </authorList>
    </citation>
    <scope>NUCLEOTIDE SEQUENCE [LARGE SCALE GENOMIC DNA]</scope>
    <source>
        <strain evidence="9">CGMCC 1.16306</strain>
    </source>
</reference>
<evidence type="ECO:0000256" key="2">
    <source>
        <dbReference type="ARBA" id="ARBA00005697"/>
    </source>
</evidence>
<sequence length="430" mass="45839">MGRFLKERFQLDDHHSTVKRELVAGLTGYVTIVYIVAVNAAILADAGIPMQAGVMATILIAFISCMLIGLWSNTPILLVPGMGINVLFVYTFVQEMGLSWQTALGVVAVTGIVFVMITFSRLAVILEKTVPDSLKEAITVGIGLFLTLIGLQKGGLVVHNTVTLLALGDFKQPEVWVTLATLGLMLFLYVRHVPGSLLITIIVGTVLGAIFGIVNTHHVSGFSFAKYGDVFGALSFHGWLTLPFWMAAFSLSMVTVFENFGLINSQIRLIDGSDRSARALKATSLSVLASSVVGTSPTVATAETAAGIAVGGRTGLTSVTTGGLFLLTLAVTPFVQLVPNSAIAPVLILVGGLMLQNIKNISLDDFTEAFPAYLTLAFIPLTSSIPDGMAFGFASYPLLKMFAGKARQLPFSLYLISALFFIYLVLHVVV</sequence>
<dbReference type="EMBL" id="JBHSFW010000003">
    <property type="protein sequence ID" value="MFC4618782.1"/>
    <property type="molecule type" value="Genomic_DNA"/>
</dbReference>
<keyword evidence="9" id="KW-1185">Reference proteome</keyword>
<keyword evidence="6 7" id="KW-0472">Membrane</keyword>
<evidence type="ECO:0000256" key="1">
    <source>
        <dbReference type="ARBA" id="ARBA00004141"/>
    </source>
</evidence>
<dbReference type="InterPro" id="IPR045018">
    <property type="entry name" value="Azg-like"/>
</dbReference>
<dbReference type="InterPro" id="IPR006043">
    <property type="entry name" value="NCS2"/>
</dbReference>
<dbReference type="Proteomes" id="UP001596022">
    <property type="component" value="Unassembled WGS sequence"/>
</dbReference>
<feature type="transmembrane region" description="Helical" evidence="7">
    <location>
        <begin position="236"/>
        <end position="257"/>
    </location>
</feature>
<evidence type="ECO:0000256" key="3">
    <source>
        <dbReference type="ARBA" id="ARBA00022448"/>
    </source>
</evidence>
<comment type="caution">
    <text evidence="8">The sequence shown here is derived from an EMBL/GenBank/DDBJ whole genome shotgun (WGS) entry which is preliminary data.</text>
</comment>
<gene>
    <name evidence="8" type="ORF">ACFO4N_08525</name>
</gene>
<feature type="transmembrane region" description="Helical" evidence="7">
    <location>
        <begin position="323"/>
        <end position="350"/>
    </location>
</feature>
<dbReference type="RefSeq" id="WP_376845870.1">
    <property type="nucleotide sequence ID" value="NZ_JBHSFW010000003.1"/>
</dbReference>
<feature type="transmembrane region" description="Helical" evidence="7">
    <location>
        <begin position="411"/>
        <end position="429"/>
    </location>
</feature>
<organism evidence="8 9">
    <name type="scientific">Camelliibacillus cellulosilyticus</name>
    <dbReference type="NCBI Taxonomy" id="2174486"/>
    <lineage>
        <taxon>Bacteria</taxon>
        <taxon>Bacillati</taxon>
        <taxon>Bacillota</taxon>
        <taxon>Bacilli</taxon>
        <taxon>Bacillales</taxon>
        <taxon>Sporolactobacillaceae</taxon>
        <taxon>Camelliibacillus</taxon>
    </lineage>
</organism>
<feature type="transmembrane region" description="Helical" evidence="7">
    <location>
        <begin position="137"/>
        <end position="155"/>
    </location>
</feature>
<accession>A0ABV9GL85</accession>
<feature type="transmembrane region" description="Helical" evidence="7">
    <location>
        <begin position="21"/>
        <end position="42"/>
    </location>
</feature>
<protein>
    <submittedName>
        <fullName evidence="8">NCS2 family permease</fullName>
    </submittedName>
</protein>
<feature type="transmembrane region" description="Helical" evidence="7">
    <location>
        <begin position="48"/>
        <end position="69"/>
    </location>
</feature>
<dbReference type="PANTHER" id="PTHR43337">
    <property type="entry name" value="XANTHINE/URACIL PERMEASE C887.17-RELATED"/>
    <property type="match status" value="1"/>
</dbReference>
<evidence type="ECO:0000256" key="4">
    <source>
        <dbReference type="ARBA" id="ARBA00022692"/>
    </source>
</evidence>
<dbReference type="PANTHER" id="PTHR43337:SF2">
    <property type="entry name" value="XANTHINE_URACIL PERMEASE"/>
    <property type="match status" value="1"/>
</dbReference>
<keyword evidence="4 7" id="KW-0812">Transmembrane</keyword>
<evidence type="ECO:0000256" key="5">
    <source>
        <dbReference type="ARBA" id="ARBA00022989"/>
    </source>
</evidence>
<feature type="transmembrane region" description="Helical" evidence="7">
    <location>
        <begin position="175"/>
        <end position="190"/>
    </location>
</feature>
<keyword evidence="3" id="KW-0813">Transport</keyword>
<feature type="transmembrane region" description="Helical" evidence="7">
    <location>
        <begin position="99"/>
        <end position="125"/>
    </location>
</feature>
<keyword evidence="5 7" id="KW-1133">Transmembrane helix</keyword>
<comment type="subcellular location">
    <subcellularLocation>
        <location evidence="1">Membrane</location>
        <topology evidence="1">Multi-pass membrane protein</topology>
    </subcellularLocation>
</comment>
<comment type="similarity">
    <text evidence="2">Belongs to the nucleobase:cation symporter-2 (NCS2) (TC 2.A.40) family. Azg-like subfamily.</text>
</comment>
<evidence type="ECO:0000256" key="7">
    <source>
        <dbReference type="SAM" id="Phobius"/>
    </source>
</evidence>
<dbReference type="Pfam" id="PF00860">
    <property type="entry name" value="Xan_ur_permease"/>
    <property type="match status" value="1"/>
</dbReference>
<evidence type="ECO:0000313" key="8">
    <source>
        <dbReference type="EMBL" id="MFC4618782.1"/>
    </source>
</evidence>
<proteinExistence type="inferred from homology"/>
<name>A0ABV9GL85_9BACL</name>
<feature type="transmembrane region" description="Helical" evidence="7">
    <location>
        <begin position="370"/>
        <end position="399"/>
    </location>
</feature>
<feature type="transmembrane region" description="Helical" evidence="7">
    <location>
        <begin position="76"/>
        <end position="93"/>
    </location>
</feature>
<evidence type="ECO:0000256" key="6">
    <source>
        <dbReference type="ARBA" id="ARBA00023136"/>
    </source>
</evidence>
<evidence type="ECO:0000313" key="9">
    <source>
        <dbReference type="Proteomes" id="UP001596022"/>
    </source>
</evidence>